<protein>
    <recommendedName>
        <fullName evidence="1">non-specific serine/threonine protein kinase</fullName>
        <ecNumber evidence="1">2.7.11.1</ecNumber>
    </recommendedName>
</protein>
<feature type="transmembrane region" description="Helical" evidence="10">
    <location>
        <begin position="1453"/>
        <end position="1476"/>
    </location>
</feature>
<feature type="compositionally biased region" description="Acidic residues" evidence="9">
    <location>
        <begin position="733"/>
        <end position="744"/>
    </location>
</feature>
<feature type="transmembrane region" description="Helical" evidence="10">
    <location>
        <begin position="1230"/>
        <end position="1251"/>
    </location>
</feature>
<feature type="region of interest" description="Disordered" evidence="9">
    <location>
        <begin position="733"/>
        <end position="785"/>
    </location>
</feature>
<evidence type="ECO:0000256" key="3">
    <source>
        <dbReference type="ARBA" id="ARBA00022679"/>
    </source>
</evidence>
<feature type="compositionally biased region" description="Basic and acidic residues" evidence="9">
    <location>
        <begin position="760"/>
        <end position="773"/>
    </location>
</feature>
<feature type="compositionally biased region" description="Basic and acidic residues" evidence="9">
    <location>
        <begin position="402"/>
        <end position="412"/>
    </location>
</feature>
<dbReference type="SMART" id="SM01331">
    <property type="entry name" value="DUF3635"/>
    <property type="match status" value="1"/>
</dbReference>
<feature type="transmembrane region" description="Helical" evidence="10">
    <location>
        <begin position="1422"/>
        <end position="1441"/>
    </location>
</feature>
<dbReference type="GO" id="GO:0072354">
    <property type="term" value="F:histone H3T3 kinase activity"/>
    <property type="evidence" value="ECO:0007669"/>
    <property type="project" value="TreeGrafter"/>
</dbReference>
<comment type="catalytic activity">
    <reaction evidence="8">
        <text>L-seryl-[protein] + ATP = O-phospho-L-seryl-[protein] + ADP + H(+)</text>
        <dbReference type="Rhea" id="RHEA:17989"/>
        <dbReference type="Rhea" id="RHEA-COMP:9863"/>
        <dbReference type="Rhea" id="RHEA-COMP:11604"/>
        <dbReference type="ChEBI" id="CHEBI:15378"/>
        <dbReference type="ChEBI" id="CHEBI:29999"/>
        <dbReference type="ChEBI" id="CHEBI:30616"/>
        <dbReference type="ChEBI" id="CHEBI:83421"/>
        <dbReference type="ChEBI" id="CHEBI:456216"/>
        <dbReference type="EC" id="2.7.11.1"/>
    </reaction>
</comment>
<feature type="compositionally biased region" description="Basic and acidic residues" evidence="9">
    <location>
        <begin position="384"/>
        <end position="394"/>
    </location>
</feature>
<dbReference type="InterPro" id="IPR011009">
    <property type="entry name" value="Kinase-like_dom_sf"/>
</dbReference>
<feature type="compositionally biased region" description="Polar residues" evidence="9">
    <location>
        <begin position="500"/>
        <end position="511"/>
    </location>
</feature>
<evidence type="ECO:0000256" key="1">
    <source>
        <dbReference type="ARBA" id="ARBA00012513"/>
    </source>
</evidence>
<proteinExistence type="predicted"/>
<keyword evidence="10" id="KW-0472">Membrane</keyword>
<dbReference type="GO" id="GO:0005634">
    <property type="term" value="C:nucleus"/>
    <property type="evidence" value="ECO:0007669"/>
    <property type="project" value="TreeGrafter"/>
</dbReference>
<keyword evidence="13" id="KW-1185">Reference proteome</keyword>
<keyword evidence="10" id="KW-1133">Transmembrane helix</keyword>
<feature type="transmembrane region" description="Helical" evidence="10">
    <location>
        <begin position="1306"/>
        <end position="1324"/>
    </location>
</feature>
<dbReference type="Proteomes" id="UP000320333">
    <property type="component" value="Unassembled WGS sequence"/>
</dbReference>
<feature type="compositionally biased region" description="Polar residues" evidence="9">
    <location>
        <begin position="201"/>
        <end position="212"/>
    </location>
</feature>
<dbReference type="GO" id="GO:0005737">
    <property type="term" value="C:cytoplasm"/>
    <property type="evidence" value="ECO:0007669"/>
    <property type="project" value="TreeGrafter"/>
</dbReference>
<sequence>MLSGSQHSRVTTTYKRRPKTDFASTVPDTDARKEEQELAQVIEPVKTAKLQSRRETPKTRIQSSSSDSESSDELSKLLNAGSRKSAKPKQAAKEIRRRPTARDPIPKESTLQPRKVSLMTARSSSKTSSALNALKSSRSAKANKATSSSSSSSNWDSEKTYIDRLEDKPLPAQILEDDLGEESFHVVEVNNQSSQVVRQLMGSSRDSRSVAQRRNRGESKGNGNKPPIPWMVKTSNEKSTDNSRGSSRRTSPKGNDILGELLDDFAPGGHPISGETSTPRFITTTPRISNTVAELSNPNPHSKSLQAQIAERVDLISSFSTSAAAVPEPTAVAETDDMESDFEVHFSRDGLLVDLQKDEHDAIESSTKNLVNITRAISCLDLASKNDGHGDRSPNEVASSASKEKEPMEHVQKSVSIVNAPHGIEFDHQYQEPKSAEKNPFVKSDHRGASILSDIFSDVQSDDELSQIHGLENAVAEDSLRIQTPSQPNRAIDEIEPEETTQAADSPTSRSKFSKDPTKTTVRESFHMNSMLENYLDAESLHLKASGTVERLPSSMSFEVNDYLGDDLLHAHNGSLLILKDGLAVDQAEAQSTSISGENFCHTSLILDATGHDEEIVNPGITPSAVEQDTENIGFTALECESNEEGCSSPVQNTSNSNGGILAAEERSSSETILLPGFSLEIESEGQMHHQEQSNELESDESRSVLLDTRKSIISVEIEAINIESAYKSGCVEESENELSDDPAVEGQLHRSSSASENNGKGRDPVHDTEDIQKTTGSPKQITKIPSVTESGLALDAEFSLLDLTDQPQKLAKKPPFGVRSENIFTLETLLAVCKQSKPISFESALSNYILERKIGEATFSEVYSFILRNADERRLAVKVIPFGAPQNRHMVNGSHQVTAHDIAQEVLITKTLGEFEKKTTGHLNDSVGASFVELVGAHVCQGYYSEALLDAWNEYDNAKDSENDRPDYFPKKQLYVVIVLENAGTDLEHFKIKPIAPPAAPSTPMGKSFGVQGANNSASNKTWALVRSILMQTILAIAAAERQVHFEHRDLHWGNVMCMTRPEFVTARKRFFYGDDGKWIDVALEGVKVIIIDYTLSRCQSNEESLLYNKMDDEEIFEGEGDYQFDIYRMMKEEVQGKWESFCPRTNLMWFNYLVHKMVKAKSLPTAGALAKKNRKLLTDFQKRLLDYRDTSEMVSAEFLRGAAEIMSNATIPAAVIRSSHPVLYTLSYIYVLCAALLLVLLAYLIKFIIMDETLSQGTQLTWKAVSNKFNAALLIGNISIIGYFAFEVVSVFDDAKKTSLSGVGAYFCFAGLQTCLTWYTWLRGEAIFDIVLPRLLPCMRATVFAGTVVLYVPPILALVGVFVEASAVLTRVSQVTIAVSGLVLSVFDLAVCLSFSLYLRNANTAPQLLHADNDRFRITCFYGLITSFLEATAIIGYAVALTRVAILEFQIMMIVVRCFVLSGFVSLVFLKVALHRQKEVLRASKANSALLGSHPRRVSNSSERVSS</sequence>
<keyword evidence="3" id="KW-0808">Transferase</keyword>
<dbReference type="OrthoDB" id="5327538at2759"/>
<evidence type="ECO:0000256" key="4">
    <source>
        <dbReference type="ARBA" id="ARBA00022741"/>
    </source>
</evidence>
<dbReference type="GO" id="GO:0000278">
    <property type="term" value="P:mitotic cell cycle"/>
    <property type="evidence" value="ECO:0007669"/>
    <property type="project" value="TreeGrafter"/>
</dbReference>
<keyword evidence="4" id="KW-0547">Nucleotide-binding</keyword>
<feature type="compositionally biased region" description="Polar residues" evidence="9">
    <location>
        <begin position="1"/>
        <end position="13"/>
    </location>
</feature>
<dbReference type="InterPro" id="IPR000719">
    <property type="entry name" value="Prot_kinase_dom"/>
</dbReference>
<keyword evidence="2" id="KW-0723">Serine/threonine-protein kinase</keyword>
<evidence type="ECO:0000256" key="5">
    <source>
        <dbReference type="ARBA" id="ARBA00022777"/>
    </source>
</evidence>
<feature type="region of interest" description="Disordered" evidence="9">
    <location>
        <begin position="478"/>
        <end position="521"/>
    </location>
</feature>
<reference evidence="12 13" key="1">
    <citation type="journal article" date="2019" name="Sci. Rep.">
        <title>Comparative genomics of chytrid fungi reveal insights into the obligate biotrophic and pathogenic lifestyle of Synchytrium endobioticum.</title>
        <authorList>
            <person name="van de Vossenberg B.T.L.H."/>
            <person name="Warris S."/>
            <person name="Nguyen H.D.T."/>
            <person name="van Gent-Pelzer M.P.E."/>
            <person name="Joly D.L."/>
            <person name="van de Geest H.C."/>
            <person name="Bonants P.J.M."/>
            <person name="Smith D.S."/>
            <person name="Levesque C.A."/>
            <person name="van der Lee T.A.J."/>
        </authorList>
    </citation>
    <scope>NUCLEOTIDE SEQUENCE [LARGE SCALE GENOMIC DNA]</scope>
    <source>
        <strain evidence="12 13">CBS 675.73</strain>
    </source>
</reference>
<feature type="region of interest" description="Disordered" evidence="9">
    <location>
        <begin position="685"/>
        <end position="704"/>
    </location>
</feature>
<feature type="compositionally biased region" description="Polar residues" evidence="9">
    <location>
        <begin position="774"/>
        <end position="785"/>
    </location>
</feature>
<dbReference type="Pfam" id="PF12330">
    <property type="entry name" value="Haspin_kinase"/>
    <property type="match status" value="2"/>
</dbReference>
<dbReference type="PANTHER" id="PTHR24419:SF18">
    <property type="entry name" value="SERINE_THREONINE-PROTEIN KINASE HASPIN"/>
    <property type="match status" value="1"/>
</dbReference>
<evidence type="ECO:0000256" key="7">
    <source>
        <dbReference type="ARBA" id="ARBA00047899"/>
    </source>
</evidence>
<dbReference type="STRING" id="246404.A0A507F0H2"/>
<feature type="transmembrane region" description="Helical" evidence="10">
    <location>
        <begin position="1377"/>
        <end position="1401"/>
    </location>
</feature>
<dbReference type="EC" id="2.7.11.1" evidence="1"/>
<comment type="catalytic activity">
    <reaction evidence="7">
        <text>L-threonyl-[protein] + ATP = O-phospho-L-threonyl-[protein] + ADP + H(+)</text>
        <dbReference type="Rhea" id="RHEA:46608"/>
        <dbReference type="Rhea" id="RHEA-COMP:11060"/>
        <dbReference type="Rhea" id="RHEA-COMP:11605"/>
        <dbReference type="ChEBI" id="CHEBI:15378"/>
        <dbReference type="ChEBI" id="CHEBI:30013"/>
        <dbReference type="ChEBI" id="CHEBI:30616"/>
        <dbReference type="ChEBI" id="CHEBI:61977"/>
        <dbReference type="ChEBI" id="CHEBI:456216"/>
        <dbReference type="EC" id="2.7.11.1"/>
    </reaction>
</comment>
<gene>
    <name evidence="12" type="ORF">CcCBS67573_g06967</name>
</gene>
<dbReference type="PANTHER" id="PTHR24419">
    <property type="entry name" value="INTERLEUKIN-1 RECEPTOR-ASSOCIATED KINASE"/>
    <property type="match status" value="1"/>
</dbReference>
<evidence type="ECO:0000259" key="11">
    <source>
        <dbReference type="PROSITE" id="PS50011"/>
    </source>
</evidence>
<accession>A0A507F0H2</accession>
<organism evidence="12 13">
    <name type="scientific">Chytriomyces confervae</name>
    <dbReference type="NCBI Taxonomy" id="246404"/>
    <lineage>
        <taxon>Eukaryota</taxon>
        <taxon>Fungi</taxon>
        <taxon>Fungi incertae sedis</taxon>
        <taxon>Chytridiomycota</taxon>
        <taxon>Chytridiomycota incertae sedis</taxon>
        <taxon>Chytridiomycetes</taxon>
        <taxon>Chytridiales</taxon>
        <taxon>Chytriomycetaceae</taxon>
        <taxon>Chytriomyces</taxon>
    </lineage>
</organism>
<evidence type="ECO:0000256" key="10">
    <source>
        <dbReference type="SAM" id="Phobius"/>
    </source>
</evidence>
<dbReference type="PROSITE" id="PS50011">
    <property type="entry name" value="PROTEIN_KINASE_DOM"/>
    <property type="match status" value="1"/>
</dbReference>
<keyword evidence="10" id="KW-0812">Transmembrane</keyword>
<evidence type="ECO:0000256" key="6">
    <source>
        <dbReference type="ARBA" id="ARBA00022840"/>
    </source>
</evidence>
<dbReference type="GO" id="GO:0035556">
    <property type="term" value="P:intracellular signal transduction"/>
    <property type="evidence" value="ECO:0007669"/>
    <property type="project" value="TreeGrafter"/>
</dbReference>
<dbReference type="Gene3D" id="3.30.200.20">
    <property type="entry name" value="Phosphorylase Kinase, domain 1"/>
    <property type="match status" value="1"/>
</dbReference>
<name>A0A507F0H2_9FUNG</name>
<feature type="compositionally biased region" description="Low complexity" evidence="9">
    <location>
        <begin position="128"/>
        <end position="154"/>
    </location>
</feature>
<keyword evidence="5" id="KW-0418">Kinase</keyword>
<feature type="region of interest" description="Disordered" evidence="9">
    <location>
        <begin position="195"/>
        <end position="255"/>
    </location>
</feature>
<dbReference type="Gene3D" id="1.10.510.10">
    <property type="entry name" value="Transferase(Phosphotransferase) domain 1"/>
    <property type="match status" value="1"/>
</dbReference>
<feature type="region of interest" description="Disordered" evidence="9">
    <location>
        <begin position="383"/>
        <end position="412"/>
    </location>
</feature>
<feature type="transmembrane region" description="Helical" evidence="10">
    <location>
        <begin position="1345"/>
        <end position="1365"/>
    </location>
</feature>
<evidence type="ECO:0000313" key="13">
    <source>
        <dbReference type="Proteomes" id="UP000320333"/>
    </source>
</evidence>
<dbReference type="EMBL" id="QEAP01000329">
    <property type="protein sequence ID" value="TPX68996.1"/>
    <property type="molecule type" value="Genomic_DNA"/>
</dbReference>
<feature type="region of interest" description="Disordered" evidence="9">
    <location>
        <begin position="1"/>
        <end position="158"/>
    </location>
</feature>
<keyword evidence="6" id="KW-0067">ATP-binding</keyword>
<feature type="compositionally biased region" description="Polar residues" evidence="9">
    <location>
        <begin position="750"/>
        <end position="759"/>
    </location>
</feature>
<feature type="transmembrane region" description="Helical" evidence="10">
    <location>
        <begin position="1271"/>
        <end position="1294"/>
    </location>
</feature>
<comment type="caution">
    <text evidence="12">The sequence shown here is derived from an EMBL/GenBank/DDBJ whole genome shotgun (WGS) entry which is preliminary data.</text>
</comment>
<dbReference type="SUPFAM" id="SSF56112">
    <property type="entry name" value="Protein kinase-like (PK-like)"/>
    <property type="match status" value="1"/>
</dbReference>
<evidence type="ECO:0000256" key="9">
    <source>
        <dbReference type="SAM" id="MobiDB-lite"/>
    </source>
</evidence>
<evidence type="ECO:0000313" key="12">
    <source>
        <dbReference type="EMBL" id="TPX68996.1"/>
    </source>
</evidence>
<feature type="domain" description="Protein kinase" evidence="11">
    <location>
        <begin position="849"/>
        <end position="1225"/>
    </location>
</feature>
<dbReference type="InterPro" id="IPR024604">
    <property type="entry name" value="GSG2_C"/>
</dbReference>
<evidence type="ECO:0000256" key="2">
    <source>
        <dbReference type="ARBA" id="ARBA00022527"/>
    </source>
</evidence>
<dbReference type="GO" id="GO:0005524">
    <property type="term" value="F:ATP binding"/>
    <property type="evidence" value="ECO:0007669"/>
    <property type="project" value="UniProtKB-KW"/>
</dbReference>
<evidence type="ECO:0000256" key="8">
    <source>
        <dbReference type="ARBA" id="ARBA00048679"/>
    </source>
</evidence>